<evidence type="ECO:0000256" key="1">
    <source>
        <dbReference type="ARBA" id="ARBA00022759"/>
    </source>
</evidence>
<organism evidence="4 5">
    <name type="scientific">Saccharopolyspora mangrovi</name>
    <dbReference type="NCBI Taxonomy" id="3082379"/>
    <lineage>
        <taxon>Bacteria</taxon>
        <taxon>Bacillati</taxon>
        <taxon>Actinomycetota</taxon>
        <taxon>Actinomycetes</taxon>
        <taxon>Pseudonocardiales</taxon>
        <taxon>Pseudonocardiaceae</taxon>
        <taxon>Saccharopolyspora</taxon>
    </lineage>
</organism>
<dbReference type="Gene3D" id="3.60.15.10">
    <property type="entry name" value="Ribonuclease Z/Hydroxyacylglutathione hydrolase-like"/>
    <property type="match status" value="1"/>
</dbReference>
<dbReference type="PANTHER" id="PTHR46018">
    <property type="entry name" value="ZINC PHOSPHODIESTERASE ELAC PROTEIN 1"/>
    <property type="match status" value="1"/>
</dbReference>
<keyword evidence="5" id="KW-1185">Reference proteome</keyword>
<dbReference type="RefSeq" id="WP_324267550.1">
    <property type="nucleotide sequence ID" value="NZ_JAWLNX010000016.1"/>
</dbReference>
<dbReference type="SUPFAM" id="SSF56281">
    <property type="entry name" value="Metallo-hydrolase/oxidoreductase"/>
    <property type="match status" value="1"/>
</dbReference>
<dbReference type="PANTHER" id="PTHR46018:SF2">
    <property type="entry name" value="ZINC PHOSPHODIESTERASE ELAC PROTEIN 1"/>
    <property type="match status" value="1"/>
</dbReference>
<comment type="caution">
    <text evidence="4">The sequence shown here is derived from an EMBL/GenBank/DDBJ whole genome shotgun (WGS) entry which is preliminary data.</text>
</comment>
<dbReference type="InterPro" id="IPR044094">
    <property type="entry name" value="AtsA-like_MBL-fold"/>
</dbReference>
<evidence type="ECO:0000313" key="5">
    <source>
        <dbReference type="Proteomes" id="UP001327093"/>
    </source>
</evidence>
<dbReference type="Proteomes" id="UP001327093">
    <property type="component" value="Unassembled WGS sequence"/>
</dbReference>
<proteinExistence type="predicted"/>
<feature type="domain" description="Metallo-beta-lactamase" evidence="3">
    <location>
        <begin position="120"/>
        <end position="171"/>
    </location>
</feature>
<protein>
    <submittedName>
        <fullName evidence="4">MBL fold metallo-hydrolase</fullName>
    </submittedName>
</protein>
<sequence length="431" mass="45891">MRRTASCTPKAVSSSRIAWLIAAWVTWHRTAARVIDPSRATATRYSSCLSVTSFISAVYDLAKQIQLCLGIGPRDSGSKAGEHAQRSAMPSPHVVTLGTAGGPRWWDRPGAAAARSGISTAVVVGDAIYLVDAGQGAGRQLARAGLRMDQVRALFLTHLHSDHVADLTGLLLFGLFERREPDVVPLAVHGPGARGNLPPLSSHANLRPEPVAPANPTPGTAEMIELLCAAHATDLNDRIFDSLTSSPADQLAVHDIELPAGTGFDPDHTVAPPMEPIEILRDDRVLVTATLVDHPPTAPAYAFRFDTADGSVTISGDTAPCDNLVRLGRDTDLLLHEAIDLDAISVRYTDEAMRRATMEHHRRAHTTPRQAGEIATAATARALALHHLVPGDSPASSFLTASETFDGPLLIPDDLDVIEFAAGARLRTEVA</sequence>
<keyword evidence="1" id="KW-0255">Endonuclease</keyword>
<reference evidence="4 5" key="1">
    <citation type="submission" date="2023-10" db="EMBL/GenBank/DDBJ databases">
        <title>Saccharopolyspora sp. nov., isolated from mangrove soil.</title>
        <authorList>
            <person name="Lu Y."/>
            <person name="Liu W."/>
        </authorList>
    </citation>
    <scope>NUCLEOTIDE SEQUENCE [LARGE SCALE GENOMIC DNA]</scope>
    <source>
        <strain evidence="4 5">S2-29</strain>
    </source>
</reference>
<evidence type="ECO:0000313" key="4">
    <source>
        <dbReference type="EMBL" id="MEB3370065.1"/>
    </source>
</evidence>
<keyword evidence="1" id="KW-0540">Nuclease</keyword>
<evidence type="ECO:0000256" key="2">
    <source>
        <dbReference type="ARBA" id="ARBA00022801"/>
    </source>
</evidence>
<dbReference type="InterPro" id="IPR036866">
    <property type="entry name" value="RibonucZ/Hydroxyglut_hydro"/>
</dbReference>
<keyword evidence="2" id="KW-0378">Hydrolase</keyword>
<dbReference type="EMBL" id="JAWLNX010000016">
    <property type="protein sequence ID" value="MEB3370065.1"/>
    <property type="molecule type" value="Genomic_DNA"/>
</dbReference>
<name>A0ABU6AFG4_9PSEU</name>
<accession>A0ABU6AFG4</accession>
<dbReference type="InterPro" id="IPR001279">
    <property type="entry name" value="Metallo-B-lactamas"/>
</dbReference>
<evidence type="ECO:0000259" key="3">
    <source>
        <dbReference type="Pfam" id="PF00753"/>
    </source>
</evidence>
<dbReference type="Pfam" id="PF00753">
    <property type="entry name" value="Lactamase_B"/>
    <property type="match status" value="1"/>
</dbReference>
<dbReference type="CDD" id="cd07719">
    <property type="entry name" value="arylsulfatase_AtsA-like_MBL-fold"/>
    <property type="match status" value="1"/>
</dbReference>
<gene>
    <name evidence="4" type="ORF">R4I43_21885</name>
</gene>